<dbReference type="EMBL" id="CM000149">
    <property type="protein sequence ID" value="EAZ19503.1"/>
    <property type="molecule type" value="Genomic_DNA"/>
</dbReference>
<feature type="compositionally biased region" description="Low complexity" evidence="1">
    <location>
        <begin position="7"/>
        <end position="28"/>
    </location>
</feature>
<sequence>MSTPAGAPSSLATRSPASLSARPSSAASDSVTGEMAPETAGPGGLVEETEPELVSALRLLPGERFAFHPLQSVAREDRVGEHDALLGAAVGAGVQDEGSALRAEESDGGVGGAEVVPLAAAGGGGCLAVEELDWVSIGRHGKSSR</sequence>
<accession>A3CEJ0</accession>
<evidence type="ECO:0000256" key="1">
    <source>
        <dbReference type="SAM" id="MobiDB-lite"/>
    </source>
</evidence>
<name>A3CEJ0_ORYSJ</name>
<reference evidence="2" key="2">
    <citation type="submission" date="2008-12" db="EMBL/GenBank/DDBJ databases">
        <title>Improved gene annotation of the rice (Oryza sativa) genomes.</title>
        <authorList>
            <person name="Wang J."/>
            <person name="Li R."/>
            <person name="Fan W."/>
            <person name="Huang Q."/>
            <person name="Zhang J."/>
            <person name="Zhou Y."/>
            <person name="Hu Y."/>
            <person name="Zi S."/>
            <person name="Li J."/>
            <person name="Ni P."/>
            <person name="Zheng H."/>
            <person name="Zhang Y."/>
            <person name="Zhao M."/>
            <person name="Hao Q."/>
            <person name="McDermott J."/>
            <person name="Samudrala R."/>
            <person name="Kristiansen K."/>
            <person name="Wong G.K.-S."/>
        </authorList>
    </citation>
    <scope>NUCLEOTIDE SEQUENCE</scope>
</reference>
<dbReference type="AlphaFoldDB" id="A3CEJ0"/>
<feature type="region of interest" description="Disordered" evidence="1">
    <location>
        <begin position="1"/>
        <end position="50"/>
    </location>
</feature>
<proteinExistence type="predicted"/>
<gene>
    <name evidence="2" type="ORF">OsJ_35068</name>
</gene>
<evidence type="ECO:0000313" key="2">
    <source>
        <dbReference type="EMBL" id="EAZ19503.1"/>
    </source>
</evidence>
<organism evidence="2">
    <name type="scientific">Oryza sativa subsp. japonica</name>
    <name type="common">Rice</name>
    <dbReference type="NCBI Taxonomy" id="39947"/>
    <lineage>
        <taxon>Eukaryota</taxon>
        <taxon>Viridiplantae</taxon>
        <taxon>Streptophyta</taxon>
        <taxon>Embryophyta</taxon>
        <taxon>Tracheophyta</taxon>
        <taxon>Spermatophyta</taxon>
        <taxon>Magnoliopsida</taxon>
        <taxon>Liliopsida</taxon>
        <taxon>Poales</taxon>
        <taxon>Poaceae</taxon>
        <taxon>BOP clade</taxon>
        <taxon>Oryzoideae</taxon>
        <taxon>Oryzeae</taxon>
        <taxon>Oryzinae</taxon>
        <taxon>Oryza</taxon>
        <taxon>Oryza sativa</taxon>
    </lineage>
</organism>
<protein>
    <submittedName>
        <fullName evidence="2">Uncharacterized protein</fullName>
    </submittedName>
</protein>
<dbReference type="Proteomes" id="UP000007752">
    <property type="component" value="Chromosome 12"/>
</dbReference>
<reference evidence="2" key="1">
    <citation type="journal article" date="2005" name="PLoS Biol.">
        <title>The genomes of Oryza sativa: a history of duplications.</title>
        <authorList>
            <person name="Yu J."/>
            <person name="Wang J."/>
            <person name="Lin W."/>
            <person name="Li S."/>
            <person name="Li H."/>
            <person name="Zhou J."/>
            <person name="Ni P."/>
            <person name="Dong W."/>
            <person name="Hu S."/>
            <person name="Zeng C."/>
            <person name="Zhang J."/>
            <person name="Zhang Y."/>
            <person name="Li R."/>
            <person name="Xu Z."/>
            <person name="Li S."/>
            <person name="Li X."/>
            <person name="Zheng H."/>
            <person name="Cong L."/>
            <person name="Lin L."/>
            <person name="Yin J."/>
            <person name="Geng J."/>
            <person name="Li G."/>
            <person name="Shi J."/>
            <person name="Liu J."/>
            <person name="Lv H."/>
            <person name="Li J."/>
            <person name="Wang J."/>
            <person name="Deng Y."/>
            <person name="Ran L."/>
            <person name="Shi X."/>
            <person name="Wang X."/>
            <person name="Wu Q."/>
            <person name="Li C."/>
            <person name="Ren X."/>
            <person name="Wang J."/>
            <person name="Wang X."/>
            <person name="Li D."/>
            <person name="Liu D."/>
            <person name="Zhang X."/>
            <person name="Ji Z."/>
            <person name="Zhao W."/>
            <person name="Sun Y."/>
            <person name="Zhang Z."/>
            <person name="Bao J."/>
            <person name="Han Y."/>
            <person name="Dong L."/>
            <person name="Ji J."/>
            <person name="Chen P."/>
            <person name="Wu S."/>
            <person name="Liu J."/>
            <person name="Xiao Y."/>
            <person name="Bu D."/>
            <person name="Tan J."/>
            <person name="Yang L."/>
            <person name="Ye C."/>
            <person name="Zhang J."/>
            <person name="Xu J."/>
            <person name="Zhou Y."/>
            <person name="Yu Y."/>
            <person name="Zhang B."/>
            <person name="Zhuang S."/>
            <person name="Wei H."/>
            <person name="Liu B."/>
            <person name="Lei M."/>
            <person name="Yu H."/>
            <person name="Li Y."/>
            <person name="Xu H."/>
            <person name="Wei S."/>
            <person name="He X."/>
            <person name="Fang L."/>
            <person name="Zhang Z."/>
            <person name="Zhang Y."/>
            <person name="Huang X."/>
            <person name="Su Z."/>
            <person name="Tong W."/>
            <person name="Li J."/>
            <person name="Tong Z."/>
            <person name="Li S."/>
            <person name="Ye J."/>
            <person name="Wang L."/>
            <person name="Fang L."/>
            <person name="Lei T."/>
            <person name="Chen C."/>
            <person name="Chen H."/>
            <person name="Xu Z."/>
            <person name="Li H."/>
            <person name="Huang H."/>
            <person name="Zhang F."/>
            <person name="Xu H."/>
            <person name="Li N."/>
            <person name="Zhao C."/>
            <person name="Li S."/>
            <person name="Dong L."/>
            <person name="Huang Y."/>
            <person name="Li L."/>
            <person name="Xi Y."/>
            <person name="Qi Q."/>
            <person name="Li W."/>
            <person name="Zhang B."/>
            <person name="Hu W."/>
            <person name="Zhang Y."/>
            <person name="Tian X."/>
            <person name="Jiao Y."/>
            <person name="Liang X."/>
            <person name="Jin J."/>
            <person name="Gao L."/>
            <person name="Zheng W."/>
            <person name="Hao B."/>
            <person name="Liu S."/>
            <person name="Wang W."/>
            <person name="Yuan L."/>
            <person name="Cao M."/>
            <person name="McDermott J."/>
            <person name="Samudrala R."/>
            <person name="Wang J."/>
            <person name="Wong G.K."/>
            <person name="Yang H."/>
        </authorList>
    </citation>
    <scope>NUCLEOTIDE SEQUENCE [LARGE SCALE GENOMIC DNA]</scope>
</reference>